<evidence type="ECO:0000256" key="1">
    <source>
        <dbReference type="SAM" id="MobiDB-lite"/>
    </source>
</evidence>
<evidence type="ECO:0000259" key="3">
    <source>
        <dbReference type="Pfam" id="PF02538"/>
    </source>
</evidence>
<evidence type="ECO:0008006" key="6">
    <source>
        <dbReference type="Google" id="ProtNLM"/>
    </source>
</evidence>
<feature type="domain" description="Hydantoinase B/oxoprolinase" evidence="3">
    <location>
        <begin position="278"/>
        <end position="795"/>
    </location>
</feature>
<reference evidence="5" key="1">
    <citation type="submission" date="2021-01" db="EMBL/GenBank/DDBJ databases">
        <authorList>
            <person name="Corre E."/>
            <person name="Pelletier E."/>
            <person name="Niang G."/>
            <person name="Scheremetjew M."/>
            <person name="Finn R."/>
            <person name="Kale V."/>
            <person name="Holt S."/>
            <person name="Cochrane G."/>
            <person name="Meng A."/>
            <person name="Brown T."/>
            <person name="Cohen L."/>
        </authorList>
    </citation>
    <scope>NUCLEOTIDE SEQUENCE</scope>
    <source>
        <strain evidence="5">NIES-2562</strain>
    </source>
</reference>
<feature type="region of interest" description="Disordered" evidence="1">
    <location>
        <begin position="814"/>
        <end position="839"/>
    </location>
</feature>
<dbReference type="InterPro" id="IPR045079">
    <property type="entry name" value="Oxoprolinase-like"/>
</dbReference>
<dbReference type="PANTHER" id="PTHR11365">
    <property type="entry name" value="5-OXOPROLINASE RELATED"/>
    <property type="match status" value="1"/>
</dbReference>
<dbReference type="GO" id="GO:0005829">
    <property type="term" value="C:cytosol"/>
    <property type="evidence" value="ECO:0007669"/>
    <property type="project" value="TreeGrafter"/>
</dbReference>
<dbReference type="Pfam" id="PF01968">
    <property type="entry name" value="Hydantoinase_A"/>
    <property type="match status" value="1"/>
</dbReference>
<feature type="domain" description="Hydantoinase A/oxoprolinase" evidence="2">
    <location>
        <begin position="4"/>
        <end position="83"/>
    </location>
</feature>
<dbReference type="Pfam" id="PF02538">
    <property type="entry name" value="Hydantoinase_B"/>
    <property type="match status" value="1"/>
</dbReference>
<accession>A0A7S3G948</accession>
<dbReference type="InterPro" id="IPR002821">
    <property type="entry name" value="Hydantoinase_A"/>
</dbReference>
<dbReference type="AlphaFoldDB" id="A0A7S3G948"/>
<organism evidence="5">
    <name type="scientific">Palpitomonas bilix</name>
    <dbReference type="NCBI Taxonomy" id="652834"/>
    <lineage>
        <taxon>Eukaryota</taxon>
        <taxon>Eukaryota incertae sedis</taxon>
    </lineage>
</organism>
<proteinExistence type="predicted"/>
<dbReference type="InterPro" id="IPR003692">
    <property type="entry name" value="Hydantoinase_B"/>
</dbReference>
<dbReference type="EMBL" id="HBIB01030122">
    <property type="protein sequence ID" value="CAE0257307.1"/>
    <property type="molecule type" value="Transcribed_RNA"/>
</dbReference>
<evidence type="ECO:0000259" key="2">
    <source>
        <dbReference type="Pfam" id="PF01968"/>
    </source>
</evidence>
<name>A0A7S3G948_9EUKA</name>
<evidence type="ECO:0000259" key="4">
    <source>
        <dbReference type="Pfam" id="PF19278"/>
    </source>
</evidence>
<dbReference type="GO" id="GO:0006749">
    <property type="term" value="P:glutathione metabolic process"/>
    <property type="evidence" value="ECO:0007669"/>
    <property type="project" value="TreeGrafter"/>
</dbReference>
<feature type="domain" description="Acetophenone carboxylase-like C-terminal" evidence="4">
    <location>
        <begin position="107"/>
        <end position="251"/>
    </location>
</feature>
<gene>
    <name evidence="5" type="ORF">PBIL07802_LOCUS19566</name>
</gene>
<sequence>MTREEIALGFLKVANEAMCRPIRSLTQARGFDTSNHVLACFGGAGGQHACAIARSLGIRRIFVHRYSSILSAFGIGLADVVVEKQEPCSHTFTDEYKDGILKRLEAISGQARHALSEQGFEPARIIVEKYLHLRYEGTDTGVMTMQPEDGDYLRAFEERYKREFGFTLPDRGVCVDDIRARAIGKSRTPPTVEVPRATSAAQPTETTRCYFEGGWEEVGVFDLPSLHAGSKVEGPALIMDKNSTIVVEKSCIAIITNEGDVFIEVEGGKPKIVTEELDPVQLAIFSHRFMSIAEQCGRTLQRTSVSTNVKERLDFSCAIFGPDGGLVANAPHLPVHLGAMQEAVRYQLRTLGDSWKEGEVLMSNHPAAGGSHLPDITVITPVFEEGKAVFYIASRGHHADIGGIAPGSMPPTSTSLAEEGAAIKSFKLVKAGVFQEEGVSALLTTPTGAPHATGTRNLKDNLSDLKAQVAANQKGIHLMGLLIKQYGLKVVQAYMQHIQDNAEVAVRDMLKEISRRHKLDEVGVLKAKDYMDNGTPLALTLTIDRRDGSAVFDFDGTGHEVHGNLNTPPAVTASAVIYCLRCLVDREIPLNQGCLNPVCIRIPEGTILNPSETAAVVGGNVLTSQRIVDVILKAFGACAASQGCMNNLTFGDDTFGYYETIAGGAGAGPTWEGTSGVHTHMTNTRITDPEILEKRYPTLLREFSLRKGSGGIGRHKGGDGVRRVIEFLRPMHVGILSQRRAFQPYGMYGGGAGERGRNLLQTSEKTVSLGGNNAVNVKANWRIVIETPGGGGFGHAESAPFEVDEEEIDVTMQAEHPDSVSTRVGDGSVGEYSRMQEGA</sequence>
<dbReference type="Pfam" id="PF19278">
    <property type="entry name" value="Hydant_A_C"/>
    <property type="match status" value="1"/>
</dbReference>
<dbReference type="InterPro" id="IPR049517">
    <property type="entry name" value="ACX-like_C"/>
</dbReference>
<dbReference type="PANTHER" id="PTHR11365:SF2">
    <property type="entry name" value="5-OXOPROLINASE"/>
    <property type="match status" value="1"/>
</dbReference>
<evidence type="ECO:0000313" key="5">
    <source>
        <dbReference type="EMBL" id="CAE0257307.1"/>
    </source>
</evidence>
<protein>
    <recommendedName>
        <fullName evidence="6">5-oxoprolinase</fullName>
    </recommendedName>
</protein>
<dbReference type="GO" id="GO:0017168">
    <property type="term" value="F:5-oxoprolinase (ATP-hydrolyzing) activity"/>
    <property type="evidence" value="ECO:0007669"/>
    <property type="project" value="TreeGrafter"/>
</dbReference>